<dbReference type="Proteomes" id="UP000009192">
    <property type="component" value="Unassembled WGS sequence"/>
</dbReference>
<dbReference type="EMBL" id="CH933806">
    <property type="protein sequence ID" value="EDW14931.2"/>
    <property type="molecule type" value="Genomic_DNA"/>
</dbReference>
<reference evidence="1 2" key="1">
    <citation type="journal article" date="2007" name="Nature">
        <title>Evolution of genes and genomes on the Drosophila phylogeny.</title>
        <authorList>
            <consortium name="Drosophila 12 Genomes Consortium"/>
            <person name="Clark A.G."/>
            <person name="Eisen M.B."/>
            <person name="Smith D.R."/>
            <person name="Bergman C.M."/>
            <person name="Oliver B."/>
            <person name="Markow T.A."/>
            <person name="Kaufman T.C."/>
            <person name="Kellis M."/>
            <person name="Gelbart W."/>
            <person name="Iyer V.N."/>
            <person name="Pollard D.A."/>
            <person name="Sackton T.B."/>
            <person name="Larracuente A.M."/>
            <person name="Singh N.D."/>
            <person name="Abad J.P."/>
            <person name="Abt D.N."/>
            <person name="Adryan B."/>
            <person name="Aguade M."/>
            <person name="Akashi H."/>
            <person name="Anderson W.W."/>
            <person name="Aquadro C.F."/>
            <person name="Ardell D.H."/>
            <person name="Arguello R."/>
            <person name="Artieri C.G."/>
            <person name="Barbash D.A."/>
            <person name="Barker D."/>
            <person name="Barsanti P."/>
            <person name="Batterham P."/>
            <person name="Batzoglou S."/>
            <person name="Begun D."/>
            <person name="Bhutkar A."/>
            <person name="Blanco E."/>
            <person name="Bosak S.A."/>
            <person name="Bradley R.K."/>
            <person name="Brand A.D."/>
            <person name="Brent M.R."/>
            <person name="Brooks A.N."/>
            <person name="Brown R.H."/>
            <person name="Butlin R.K."/>
            <person name="Caggese C."/>
            <person name="Calvi B.R."/>
            <person name="Bernardo de Carvalho A."/>
            <person name="Caspi A."/>
            <person name="Castrezana S."/>
            <person name="Celniker S.E."/>
            <person name="Chang J.L."/>
            <person name="Chapple C."/>
            <person name="Chatterji S."/>
            <person name="Chinwalla A."/>
            <person name="Civetta A."/>
            <person name="Clifton S.W."/>
            <person name="Comeron J.M."/>
            <person name="Costello J.C."/>
            <person name="Coyne J.A."/>
            <person name="Daub J."/>
            <person name="David R.G."/>
            <person name="Delcher A.L."/>
            <person name="Delehaunty K."/>
            <person name="Do C.B."/>
            <person name="Ebling H."/>
            <person name="Edwards K."/>
            <person name="Eickbush T."/>
            <person name="Evans J.D."/>
            <person name="Filipski A."/>
            <person name="Findeiss S."/>
            <person name="Freyhult E."/>
            <person name="Fulton L."/>
            <person name="Fulton R."/>
            <person name="Garcia A.C."/>
            <person name="Gardiner A."/>
            <person name="Garfield D.A."/>
            <person name="Garvin B.E."/>
            <person name="Gibson G."/>
            <person name="Gilbert D."/>
            <person name="Gnerre S."/>
            <person name="Godfrey J."/>
            <person name="Good R."/>
            <person name="Gotea V."/>
            <person name="Gravely B."/>
            <person name="Greenberg A.J."/>
            <person name="Griffiths-Jones S."/>
            <person name="Gross S."/>
            <person name="Guigo R."/>
            <person name="Gustafson E.A."/>
            <person name="Haerty W."/>
            <person name="Hahn M.W."/>
            <person name="Halligan D.L."/>
            <person name="Halpern A.L."/>
            <person name="Halter G.M."/>
            <person name="Han M.V."/>
            <person name="Heger A."/>
            <person name="Hillier L."/>
            <person name="Hinrichs A.S."/>
            <person name="Holmes I."/>
            <person name="Hoskins R.A."/>
            <person name="Hubisz M.J."/>
            <person name="Hultmark D."/>
            <person name="Huntley M.A."/>
            <person name="Jaffe D.B."/>
            <person name="Jagadeeshan S."/>
            <person name="Jeck W.R."/>
            <person name="Johnson J."/>
            <person name="Jones C.D."/>
            <person name="Jordan W.C."/>
            <person name="Karpen G.H."/>
            <person name="Kataoka E."/>
            <person name="Keightley P.D."/>
            <person name="Kheradpour P."/>
            <person name="Kirkness E.F."/>
            <person name="Koerich L.B."/>
            <person name="Kristiansen K."/>
            <person name="Kudrna D."/>
            <person name="Kulathinal R.J."/>
            <person name="Kumar S."/>
            <person name="Kwok R."/>
            <person name="Lander E."/>
            <person name="Langley C.H."/>
            <person name="Lapoint R."/>
            <person name="Lazzaro B.P."/>
            <person name="Lee S.J."/>
            <person name="Levesque L."/>
            <person name="Li R."/>
            <person name="Lin C.F."/>
            <person name="Lin M.F."/>
            <person name="Lindblad-Toh K."/>
            <person name="Llopart A."/>
            <person name="Long M."/>
            <person name="Low L."/>
            <person name="Lozovsky E."/>
            <person name="Lu J."/>
            <person name="Luo M."/>
            <person name="Machado C.A."/>
            <person name="Makalowski W."/>
            <person name="Marzo M."/>
            <person name="Matsuda M."/>
            <person name="Matzkin L."/>
            <person name="McAllister B."/>
            <person name="McBride C.S."/>
            <person name="McKernan B."/>
            <person name="McKernan K."/>
            <person name="Mendez-Lago M."/>
            <person name="Minx P."/>
            <person name="Mollenhauer M.U."/>
            <person name="Montooth K."/>
            <person name="Mount S.M."/>
            <person name="Mu X."/>
            <person name="Myers E."/>
            <person name="Negre B."/>
            <person name="Newfeld S."/>
            <person name="Nielsen R."/>
            <person name="Noor M.A."/>
            <person name="O'Grady P."/>
            <person name="Pachter L."/>
            <person name="Papaceit M."/>
            <person name="Parisi M.J."/>
            <person name="Parisi M."/>
            <person name="Parts L."/>
            <person name="Pedersen J.S."/>
            <person name="Pesole G."/>
            <person name="Phillippy A.M."/>
            <person name="Ponting C.P."/>
            <person name="Pop M."/>
            <person name="Porcelli D."/>
            <person name="Powell J.R."/>
            <person name="Prohaska S."/>
            <person name="Pruitt K."/>
            <person name="Puig M."/>
            <person name="Quesneville H."/>
            <person name="Ram K.R."/>
            <person name="Rand D."/>
            <person name="Rasmussen M.D."/>
            <person name="Reed L.K."/>
            <person name="Reenan R."/>
            <person name="Reily A."/>
            <person name="Remington K.A."/>
            <person name="Rieger T.T."/>
            <person name="Ritchie M.G."/>
            <person name="Robin C."/>
            <person name="Rogers Y.H."/>
            <person name="Rohde C."/>
            <person name="Rozas J."/>
            <person name="Rubenfield M.J."/>
            <person name="Ruiz A."/>
            <person name="Russo S."/>
            <person name="Salzberg S.L."/>
            <person name="Sanchez-Gracia A."/>
            <person name="Saranga D.J."/>
            <person name="Sato H."/>
            <person name="Schaeffer S.W."/>
            <person name="Schatz M.C."/>
            <person name="Schlenke T."/>
            <person name="Schwartz R."/>
            <person name="Segarra C."/>
            <person name="Singh R.S."/>
            <person name="Sirot L."/>
            <person name="Sirota M."/>
            <person name="Sisneros N.B."/>
            <person name="Smith C.D."/>
            <person name="Smith T.F."/>
            <person name="Spieth J."/>
            <person name="Stage D.E."/>
            <person name="Stark A."/>
            <person name="Stephan W."/>
            <person name="Strausberg R.L."/>
            <person name="Strempel S."/>
            <person name="Sturgill D."/>
            <person name="Sutton G."/>
            <person name="Sutton G.G."/>
            <person name="Tao W."/>
            <person name="Teichmann S."/>
            <person name="Tobari Y.N."/>
            <person name="Tomimura Y."/>
            <person name="Tsolas J.M."/>
            <person name="Valente V.L."/>
            <person name="Venter E."/>
            <person name="Venter J.C."/>
            <person name="Vicario S."/>
            <person name="Vieira F.G."/>
            <person name="Vilella A.J."/>
            <person name="Villasante A."/>
            <person name="Walenz B."/>
            <person name="Wang J."/>
            <person name="Wasserman M."/>
            <person name="Watts T."/>
            <person name="Wilson D."/>
            <person name="Wilson R.K."/>
            <person name="Wing R.A."/>
            <person name="Wolfner M.F."/>
            <person name="Wong A."/>
            <person name="Wong G.K."/>
            <person name="Wu C.I."/>
            <person name="Wu G."/>
            <person name="Yamamoto D."/>
            <person name="Yang H.P."/>
            <person name="Yang S.P."/>
            <person name="Yorke J.A."/>
            <person name="Yoshida K."/>
            <person name="Zdobnov E."/>
            <person name="Zhang P."/>
            <person name="Zhang Y."/>
            <person name="Zimin A.V."/>
            <person name="Baldwin J."/>
            <person name="Abdouelleil A."/>
            <person name="Abdulkadir J."/>
            <person name="Abebe A."/>
            <person name="Abera B."/>
            <person name="Abreu J."/>
            <person name="Acer S.C."/>
            <person name="Aftuck L."/>
            <person name="Alexander A."/>
            <person name="An P."/>
            <person name="Anderson E."/>
            <person name="Anderson S."/>
            <person name="Arachi H."/>
            <person name="Azer M."/>
            <person name="Bachantsang P."/>
            <person name="Barry A."/>
            <person name="Bayul T."/>
            <person name="Berlin A."/>
            <person name="Bessette D."/>
            <person name="Bloom T."/>
            <person name="Blye J."/>
            <person name="Boguslavskiy L."/>
            <person name="Bonnet C."/>
            <person name="Boukhgalter B."/>
            <person name="Bourzgui I."/>
            <person name="Brown A."/>
            <person name="Cahill P."/>
            <person name="Channer S."/>
            <person name="Cheshatsang Y."/>
            <person name="Chuda L."/>
            <person name="Citroen M."/>
            <person name="Collymore A."/>
            <person name="Cooke P."/>
            <person name="Costello M."/>
            <person name="D'Aco K."/>
            <person name="Daza R."/>
            <person name="De Haan G."/>
            <person name="DeGray S."/>
            <person name="DeMaso C."/>
            <person name="Dhargay N."/>
            <person name="Dooley K."/>
            <person name="Dooley E."/>
            <person name="Doricent M."/>
            <person name="Dorje P."/>
            <person name="Dorjee K."/>
            <person name="Dupes A."/>
            <person name="Elong R."/>
            <person name="Falk J."/>
            <person name="Farina A."/>
            <person name="Faro S."/>
            <person name="Ferguson D."/>
            <person name="Fisher S."/>
            <person name="Foley C.D."/>
            <person name="Franke A."/>
            <person name="Friedrich D."/>
            <person name="Gadbois L."/>
            <person name="Gearin G."/>
            <person name="Gearin C.R."/>
            <person name="Giannoukos G."/>
            <person name="Goode T."/>
            <person name="Graham J."/>
            <person name="Grandbois E."/>
            <person name="Grewal S."/>
            <person name="Gyaltsen K."/>
            <person name="Hafez N."/>
            <person name="Hagos B."/>
            <person name="Hall J."/>
            <person name="Henson C."/>
            <person name="Hollinger A."/>
            <person name="Honan T."/>
            <person name="Huard M.D."/>
            <person name="Hughes L."/>
            <person name="Hurhula B."/>
            <person name="Husby M.E."/>
            <person name="Kamat A."/>
            <person name="Kanga B."/>
            <person name="Kashin S."/>
            <person name="Khazanovich D."/>
            <person name="Kisner P."/>
            <person name="Lance K."/>
            <person name="Lara M."/>
            <person name="Lee W."/>
            <person name="Lennon N."/>
            <person name="Letendre F."/>
            <person name="LeVine R."/>
            <person name="Lipovsky A."/>
            <person name="Liu X."/>
            <person name="Liu J."/>
            <person name="Liu S."/>
            <person name="Lokyitsang T."/>
            <person name="Lokyitsang Y."/>
            <person name="Lubonja R."/>
            <person name="Lui A."/>
            <person name="MacDonald P."/>
            <person name="Magnisalis V."/>
            <person name="Maru K."/>
            <person name="Matthews C."/>
            <person name="McCusker W."/>
            <person name="McDonough S."/>
            <person name="Mehta T."/>
            <person name="Meldrim J."/>
            <person name="Meneus L."/>
            <person name="Mihai O."/>
            <person name="Mihalev A."/>
            <person name="Mihova T."/>
            <person name="Mittelman R."/>
            <person name="Mlenga V."/>
            <person name="Montmayeur A."/>
            <person name="Mulrain L."/>
            <person name="Navidi A."/>
            <person name="Naylor J."/>
            <person name="Negash T."/>
            <person name="Nguyen T."/>
            <person name="Nguyen N."/>
            <person name="Nicol R."/>
            <person name="Norbu C."/>
            <person name="Norbu N."/>
            <person name="Novod N."/>
            <person name="O'Neill B."/>
            <person name="Osman S."/>
            <person name="Markiewicz E."/>
            <person name="Oyono O.L."/>
            <person name="Patti C."/>
            <person name="Phunkhang P."/>
            <person name="Pierre F."/>
            <person name="Priest M."/>
            <person name="Raghuraman S."/>
            <person name="Rege F."/>
            <person name="Reyes R."/>
            <person name="Rise C."/>
            <person name="Rogov P."/>
            <person name="Ross K."/>
            <person name="Ryan E."/>
            <person name="Settipalli S."/>
            <person name="Shea T."/>
            <person name="Sherpa N."/>
            <person name="Shi L."/>
            <person name="Shih D."/>
            <person name="Sparrow T."/>
            <person name="Spaulding J."/>
            <person name="Stalker J."/>
            <person name="Stange-Thomann N."/>
            <person name="Stavropoulos S."/>
            <person name="Stone C."/>
            <person name="Strader C."/>
            <person name="Tesfaye S."/>
            <person name="Thomson T."/>
            <person name="Thoulutsang Y."/>
            <person name="Thoulutsang D."/>
            <person name="Topham K."/>
            <person name="Topping I."/>
            <person name="Tsamla T."/>
            <person name="Vassiliev H."/>
            <person name="Vo A."/>
            <person name="Wangchuk T."/>
            <person name="Wangdi T."/>
            <person name="Weiand M."/>
            <person name="Wilkinson J."/>
            <person name="Wilson A."/>
            <person name="Yadav S."/>
            <person name="Young G."/>
            <person name="Yu Q."/>
            <person name="Zembek L."/>
            <person name="Zhong D."/>
            <person name="Zimmer A."/>
            <person name="Zwirko Z."/>
            <person name="Jaffe D.B."/>
            <person name="Alvarez P."/>
            <person name="Brockman W."/>
            <person name="Butler J."/>
            <person name="Chin C."/>
            <person name="Gnerre S."/>
            <person name="Grabherr M."/>
            <person name="Kleber M."/>
            <person name="Mauceli E."/>
            <person name="MacCallum I."/>
        </authorList>
    </citation>
    <scope>NUCLEOTIDE SEQUENCE [LARGE SCALE GENOMIC DNA]</scope>
    <source>
        <strain evidence="2">Tucson 15081-1352.22</strain>
    </source>
</reference>
<dbReference type="PANTHER" id="PTHR20898:SF0">
    <property type="entry name" value="DAEDALUS ON 3-RELATED"/>
    <property type="match status" value="1"/>
</dbReference>
<gene>
    <name evidence="1" type="primary">Dmoj\GI23049</name>
    <name evidence="1" type="ORF">Dmoj_GI23049</name>
</gene>
<name>B4KDT4_DROMO</name>
<keyword evidence="2" id="KW-1185">Reference proteome</keyword>
<dbReference type="Pfam" id="PF06477">
    <property type="entry name" value="DUF1091"/>
    <property type="match status" value="1"/>
</dbReference>
<accession>B4KDT4</accession>
<dbReference type="PANTHER" id="PTHR20898">
    <property type="entry name" value="DAEDALUS ON 3-RELATED-RELATED"/>
    <property type="match status" value="1"/>
</dbReference>
<proteinExistence type="predicted"/>
<evidence type="ECO:0000313" key="2">
    <source>
        <dbReference type="Proteomes" id="UP000009192"/>
    </source>
</evidence>
<organism evidence="1 2">
    <name type="scientific">Drosophila mojavensis</name>
    <name type="common">Fruit fly</name>
    <dbReference type="NCBI Taxonomy" id="7230"/>
    <lineage>
        <taxon>Eukaryota</taxon>
        <taxon>Metazoa</taxon>
        <taxon>Ecdysozoa</taxon>
        <taxon>Arthropoda</taxon>
        <taxon>Hexapoda</taxon>
        <taxon>Insecta</taxon>
        <taxon>Pterygota</taxon>
        <taxon>Neoptera</taxon>
        <taxon>Endopterygota</taxon>
        <taxon>Diptera</taxon>
        <taxon>Brachycera</taxon>
        <taxon>Muscomorpha</taxon>
        <taxon>Ephydroidea</taxon>
        <taxon>Drosophilidae</taxon>
        <taxon>Drosophila</taxon>
    </lineage>
</organism>
<protein>
    <submittedName>
        <fullName evidence="1">Uncharacterized protein</fullName>
    </submittedName>
</protein>
<dbReference type="AlphaFoldDB" id="B4KDT4"/>
<evidence type="ECO:0000313" key="1">
    <source>
        <dbReference type="EMBL" id="EDW14931.2"/>
    </source>
</evidence>
<dbReference type="HOGENOM" id="CLU_116900_0_1_1"/>
<dbReference type="KEGG" id="dmo:Dmoj_GI23049"/>
<dbReference type="InParanoid" id="B4KDT4"/>
<dbReference type="OrthoDB" id="7878548at2759"/>
<sequence>MTNAVCTSYNKSWVVMNQCRLKAVQRNRPILNIDVDLLHPEGIIFKMTNVICKSYNKSWVIINRCRLKAVQRNMTTFNINLDLLHPLKDLQMRVQVQKKGNGYKPWLFDFVIDACRYFRRPNNPAFKMIYGIFKDFNHTCPYTL</sequence>
<dbReference type="InterPro" id="IPR010512">
    <property type="entry name" value="DUF1091"/>
</dbReference>